<dbReference type="STRING" id="366533.SAMN05444339_101783"/>
<evidence type="ECO:0000256" key="5">
    <source>
        <dbReference type="PROSITE-ProRule" id="PRU00278"/>
    </source>
</evidence>
<keyword evidence="5" id="KW-0413">Isomerase</keyword>
<evidence type="ECO:0000256" key="6">
    <source>
        <dbReference type="SAM" id="SignalP"/>
    </source>
</evidence>
<dbReference type="InterPro" id="IPR000297">
    <property type="entry name" value="PPIase_PpiC"/>
</dbReference>
<dbReference type="AlphaFoldDB" id="A0A1M4UMH2"/>
<dbReference type="PANTHER" id="PTHR47637">
    <property type="entry name" value="CHAPERONE SURA"/>
    <property type="match status" value="1"/>
</dbReference>
<evidence type="ECO:0000256" key="3">
    <source>
        <dbReference type="ARBA" id="ARBA00030642"/>
    </source>
</evidence>
<evidence type="ECO:0000313" key="8">
    <source>
        <dbReference type="EMBL" id="SHE57770.1"/>
    </source>
</evidence>
<evidence type="ECO:0000256" key="4">
    <source>
        <dbReference type="ARBA" id="ARBA00031484"/>
    </source>
</evidence>
<protein>
    <recommendedName>
        <fullName evidence="1">Parvulin-like PPIase</fullName>
    </recommendedName>
    <alternativeName>
        <fullName evidence="3">Peptidyl-prolyl cis-trans isomerase plp</fullName>
    </alternativeName>
    <alternativeName>
        <fullName evidence="4">Rotamase plp</fullName>
    </alternativeName>
</protein>
<dbReference type="InterPro" id="IPR023058">
    <property type="entry name" value="PPIase_PpiC_CS"/>
</dbReference>
<evidence type="ECO:0000313" key="9">
    <source>
        <dbReference type="Proteomes" id="UP000183987"/>
    </source>
</evidence>
<dbReference type="InterPro" id="IPR046357">
    <property type="entry name" value="PPIase_dom_sf"/>
</dbReference>
<proteinExistence type="predicted"/>
<dbReference type="InterPro" id="IPR027304">
    <property type="entry name" value="Trigger_fact/SurA_dom_sf"/>
</dbReference>
<accession>A0A1M4UMH2</accession>
<feature type="chain" id="PRO_5012657422" description="Parvulin-like PPIase" evidence="6">
    <location>
        <begin position="22"/>
        <end position="394"/>
    </location>
</feature>
<organism evidence="8 9">
    <name type="scientific">Loktanella atrilutea</name>
    <dbReference type="NCBI Taxonomy" id="366533"/>
    <lineage>
        <taxon>Bacteria</taxon>
        <taxon>Pseudomonadati</taxon>
        <taxon>Pseudomonadota</taxon>
        <taxon>Alphaproteobacteria</taxon>
        <taxon>Rhodobacterales</taxon>
        <taxon>Roseobacteraceae</taxon>
        <taxon>Loktanella</taxon>
    </lineage>
</organism>
<reference evidence="9" key="1">
    <citation type="submission" date="2016-11" db="EMBL/GenBank/DDBJ databases">
        <authorList>
            <person name="Varghese N."/>
            <person name="Submissions S."/>
        </authorList>
    </citation>
    <scope>NUCLEOTIDE SEQUENCE [LARGE SCALE GENOMIC DNA]</scope>
    <source>
        <strain evidence="9">DSM 29326</strain>
    </source>
</reference>
<dbReference type="InterPro" id="IPR050280">
    <property type="entry name" value="OMP_Chaperone_SurA"/>
</dbReference>
<dbReference type="PROSITE" id="PS01096">
    <property type="entry name" value="PPIC_PPIASE_1"/>
    <property type="match status" value="1"/>
</dbReference>
<name>A0A1M4UMH2_LOKAT</name>
<dbReference type="SUPFAM" id="SSF54534">
    <property type="entry name" value="FKBP-like"/>
    <property type="match status" value="1"/>
</dbReference>
<evidence type="ECO:0000256" key="1">
    <source>
        <dbReference type="ARBA" id="ARBA00018370"/>
    </source>
</evidence>
<keyword evidence="2 6" id="KW-0732">Signal</keyword>
<keyword evidence="9" id="KW-1185">Reference proteome</keyword>
<dbReference type="Proteomes" id="UP000183987">
    <property type="component" value="Unassembled WGS sequence"/>
</dbReference>
<evidence type="ECO:0000256" key="2">
    <source>
        <dbReference type="ARBA" id="ARBA00022729"/>
    </source>
</evidence>
<dbReference type="OrthoDB" id="9791746at2"/>
<dbReference type="PROSITE" id="PS50198">
    <property type="entry name" value="PPIC_PPIASE_2"/>
    <property type="match status" value="1"/>
</dbReference>
<dbReference type="GO" id="GO:0003755">
    <property type="term" value="F:peptidyl-prolyl cis-trans isomerase activity"/>
    <property type="evidence" value="ECO:0007669"/>
    <property type="project" value="UniProtKB-KW"/>
</dbReference>
<dbReference type="Gene3D" id="3.10.50.40">
    <property type="match status" value="1"/>
</dbReference>
<keyword evidence="5" id="KW-0697">Rotamase</keyword>
<dbReference type="Gene3D" id="1.10.4030.10">
    <property type="entry name" value="Porin chaperone SurA, peptide-binding domain"/>
    <property type="match status" value="1"/>
</dbReference>
<dbReference type="PANTHER" id="PTHR47637:SF1">
    <property type="entry name" value="CHAPERONE SURA"/>
    <property type="match status" value="1"/>
</dbReference>
<dbReference type="SUPFAM" id="SSF109998">
    <property type="entry name" value="Triger factor/SurA peptide-binding domain-like"/>
    <property type="match status" value="1"/>
</dbReference>
<dbReference type="RefSeq" id="WP_072855837.1">
    <property type="nucleotide sequence ID" value="NZ_FQUE01000001.1"/>
</dbReference>
<feature type="signal peptide" evidence="6">
    <location>
        <begin position="1"/>
        <end position="21"/>
    </location>
</feature>
<evidence type="ECO:0000259" key="7">
    <source>
        <dbReference type="PROSITE" id="PS50198"/>
    </source>
</evidence>
<dbReference type="EMBL" id="FQUE01000001">
    <property type="protein sequence ID" value="SHE57770.1"/>
    <property type="molecule type" value="Genomic_DNA"/>
</dbReference>
<sequence>MRLTALLTALLLPLGAPHAMAQGQFSPVITVNDAAITGYELDQRQRLLTLFRTPGDTAALAREQLIEESLKQQELDRRGVTLPPESLASEVEAFALRGGLSTEEFLQVLNRGGVSPTTLEQFVRVGVTWRDYIRQRYGAQAQISDAEVERAANQQSGSADALEVLLTEIIIPAPPPRAAEANAIAEQISQSRSQAEFEAAARRYSALPSRSNGGRLGWLPLSNYPPALQGLISGLGVGEVTPPIPIPNGVALFQSRGIREVRQPRAQPTSVDYATYAVGGDAAAAQAVALRVDTCDDLYGVAKGQPEGVLTRQTVPPAQIPQDVALQLARLDRNETSVGLRQGNATILVMMCGRTYGDAAADPEALRGQLQSQRLEGFANALLADLRAAATIRP</sequence>
<gene>
    <name evidence="8" type="ORF">SAMN05444339_101783</name>
</gene>
<dbReference type="Pfam" id="PF00639">
    <property type="entry name" value="Rotamase"/>
    <property type="match status" value="1"/>
</dbReference>
<feature type="domain" description="PpiC" evidence="7">
    <location>
        <begin position="161"/>
        <end position="257"/>
    </location>
</feature>